<sequence>MACLLHLNGPPGIGKSTIARRYVAQHPGVLNCDIDVLRTLIGGWSQDFQLAGSLIRPAALGMIEGYLTSGRDVVLPQLLIDPAEIALFEAAARRCNARFIERILMDDRESSVARFNRRAEADTHAPWHATVHALVAAQGGDDALRERHAALQSLTGTRPGAVVIQSTAGAVEATYDLLVASLV</sequence>
<dbReference type="KEGG" id="nsn:EXE58_15985"/>
<evidence type="ECO:0000313" key="2">
    <source>
        <dbReference type="Proteomes" id="UP000294853"/>
    </source>
</evidence>
<dbReference type="OrthoDB" id="7837405at2"/>
<dbReference type="SUPFAM" id="SSF52540">
    <property type="entry name" value="P-loop containing nucleoside triphosphate hydrolases"/>
    <property type="match status" value="1"/>
</dbReference>
<protein>
    <submittedName>
        <fullName evidence="1">Uncharacterized protein</fullName>
    </submittedName>
</protein>
<dbReference type="Proteomes" id="UP000294853">
    <property type="component" value="Chromosome"/>
</dbReference>
<dbReference type="InterPro" id="IPR027417">
    <property type="entry name" value="P-loop_NTPase"/>
</dbReference>
<proteinExistence type="predicted"/>
<dbReference type="AlphaFoldDB" id="A0A4P7IJ65"/>
<dbReference type="EMBL" id="CP038436">
    <property type="protein sequence ID" value="QBX56803.1"/>
    <property type="molecule type" value="Genomic_DNA"/>
</dbReference>
<dbReference type="Gene3D" id="3.40.50.300">
    <property type="entry name" value="P-loop containing nucleotide triphosphate hydrolases"/>
    <property type="match status" value="1"/>
</dbReference>
<dbReference type="RefSeq" id="WP_135268788.1">
    <property type="nucleotide sequence ID" value="NZ_CP038436.1"/>
</dbReference>
<name>A0A4P7IJ65_9ACTN</name>
<organism evidence="1 2">
    <name type="scientific">Nocardioides seonyuensis</name>
    <dbReference type="NCBI Taxonomy" id="2518371"/>
    <lineage>
        <taxon>Bacteria</taxon>
        <taxon>Bacillati</taxon>
        <taxon>Actinomycetota</taxon>
        <taxon>Actinomycetes</taxon>
        <taxon>Propionibacteriales</taxon>
        <taxon>Nocardioidaceae</taxon>
        <taxon>Nocardioides</taxon>
    </lineage>
</organism>
<accession>A0A4P7IJ65</accession>
<keyword evidence="2" id="KW-1185">Reference proteome</keyword>
<reference evidence="1 2" key="1">
    <citation type="submission" date="2019-03" db="EMBL/GenBank/DDBJ databases">
        <title>Three New Species of Nocardioides, Nocardioides euryhalodurans sp. nov., Nocardioides seonyuensis sp. nov. and Nocardioides eburneoflavus sp. nov. Iolated from Soil.</title>
        <authorList>
            <person name="Roh S.G."/>
            <person name="Lee C."/>
            <person name="Kim M.-K."/>
            <person name="Kim S.B."/>
        </authorList>
    </citation>
    <scope>NUCLEOTIDE SEQUENCE [LARGE SCALE GENOMIC DNA]</scope>
    <source>
        <strain evidence="1 2">MMS17-SY207-3</strain>
    </source>
</reference>
<evidence type="ECO:0000313" key="1">
    <source>
        <dbReference type="EMBL" id="QBX56803.1"/>
    </source>
</evidence>
<dbReference type="Pfam" id="PF13671">
    <property type="entry name" value="AAA_33"/>
    <property type="match status" value="1"/>
</dbReference>
<gene>
    <name evidence="1" type="ORF">EXE58_15985</name>
</gene>